<evidence type="ECO:0000259" key="1">
    <source>
        <dbReference type="PROSITE" id="PS51819"/>
    </source>
</evidence>
<proteinExistence type="predicted"/>
<feature type="domain" description="VOC" evidence="1">
    <location>
        <begin position="137"/>
        <end position="259"/>
    </location>
</feature>
<dbReference type="OrthoDB" id="9793039at2"/>
<evidence type="ECO:0000313" key="3">
    <source>
        <dbReference type="Proteomes" id="UP000326178"/>
    </source>
</evidence>
<dbReference type="InterPro" id="IPR037523">
    <property type="entry name" value="VOC_core"/>
</dbReference>
<dbReference type="Pfam" id="PF00903">
    <property type="entry name" value="Glyoxalase"/>
    <property type="match status" value="2"/>
</dbReference>
<reference evidence="2 3" key="1">
    <citation type="submission" date="2017-09" db="EMBL/GenBank/DDBJ databases">
        <authorList>
            <person name="Lee N."/>
            <person name="Cho B.-K."/>
        </authorList>
    </citation>
    <scope>NUCLEOTIDE SEQUENCE [LARGE SCALE GENOMIC DNA]</scope>
    <source>
        <strain evidence="2 3">ATCC 12769</strain>
    </source>
</reference>
<accession>A0A5J6F3T2</accession>
<protein>
    <submittedName>
        <fullName evidence="2">VOC family protein</fullName>
    </submittedName>
</protein>
<dbReference type="PROSITE" id="PS51819">
    <property type="entry name" value="VOC"/>
    <property type="match status" value="2"/>
</dbReference>
<dbReference type="PANTHER" id="PTHR33993">
    <property type="entry name" value="GLYOXALASE-RELATED"/>
    <property type="match status" value="1"/>
</dbReference>
<dbReference type="Proteomes" id="UP000326178">
    <property type="component" value="Chromosome"/>
</dbReference>
<organism evidence="2 3">
    <name type="scientific">Streptomyces nitrosporeus</name>
    <dbReference type="NCBI Taxonomy" id="28894"/>
    <lineage>
        <taxon>Bacteria</taxon>
        <taxon>Bacillati</taxon>
        <taxon>Actinomycetota</taxon>
        <taxon>Actinomycetes</taxon>
        <taxon>Kitasatosporales</taxon>
        <taxon>Streptomycetaceae</taxon>
        <taxon>Streptomyces</taxon>
    </lineage>
</organism>
<dbReference type="AlphaFoldDB" id="A0A5J6F3T2"/>
<keyword evidence="3" id="KW-1185">Reference proteome</keyword>
<dbReference type="EMBL" id="CP023702">
    <property type="protein sequence ID" value="QEU70978.1"/>
    <property type="molecule type" value="Genomic_DNA"/>
</dbReference>
<evidence type="ECO:0000313" key="2">
    <source>
        <dbReference type="EMBL" id="QEU70978.1"/>
    </source>
</evidence>
<dbReference type="SUPFAM" id="SSF54593">
    <property type="entry name" value="Glyoxalase/Bleomycin resistance protein/Dihydroxybiphenyl dioxygenase"/>
    <property type="match status" value="2"/>
</dbReference>
<dbReference type="KEGG" id="snk:CP967_02515"/>
<dbReference type="InterPro" id="IPR052164">
    <property type="entry name" value="Anthracycline_SecMetBiosynth"/>
</dbReference>
<name>A0A5J6F3T2_9ACTN</name>
<dbReference type="InterPro" id="IPR004360">
    <property type="entry name" value="Glyas_Fos-R_dOase_dom"/>
</dbReference>
<dbReference type="RefSeq" id="WP_150486341.1">
    <property type="nucleotide sequence ID" value="NZ_BMUV01000027.1"/>
</dbReference>
<dbReference type="InterPro" id="IPR029068">
    <property type="entry name" value="Glyas_Bleomycin-R_OHBP_Dase"/>
</dbReference>
<feature type="domain" description="VOC" evidence="1">
    <location>
        <begin position="10"/>
        <end position="123"/>
    </location>
</feature>
<dbReference type="CDD" id="cd07247">
    <property type="entry name" value="SgaA_N_like"/>
    <property type="match status" value="2"/>
</dbReference>
<gene>
    <name evidence="2" type="ORF">CP967_02515</name>
</gene>
<dbReference type="PANTHER" id="PTHR33993:SF10">
    <property type="entry name" value="CONSERVED PROTEIN"/>
    <property type="match status" value="1"/>
</dbReference>
<dbReference type="Gene3D" id="3.10.180.10">
    <property type="entry name" value="2,3-Dihydroxybiphenyl 1,2-Dioxygenase, domain 1"/>
    <property type="match status" value="2"/>
</dbReference>
<sequence>MLDPAFETGAPDWADLGTPDIDAATAFYQGLFGWELVRGGPETGGYSMYQLRGRTVAGVMTVSEEQGKPAWTVYFQTPDADATARTVEQAGGTAAFPPMDVLDYGRTGGFTDNTGAYFGVWQPGTNTGLGMIMEPGSLAWSELRTPDVASAAAFFHTVFGWRTETMDLPGGTYTTVRPAGGEGAGSAFGGLVALDSVPSRAAAGPHWLPYFAVEDCDATAAAVDRLGGTVTEAPVDVPEAGRIAAFADPAGAAFAVIRPAPTGQG</sequence>